<protein>
    <submittedName>
        <fullName evidence="1">Uncharacterized protein</fullName>
    </submittedName>
</protein>
<comment type="caution">
    <text evidence="1">The sequence shown here is derived from an EMBL/GenBank/DDBJ whole genome shotgun (WGS) entry which is preliminary data.</text>
</comment>
<reference evidence="2" key="1">
    <citation type="journal article" date="2023" name="Proc. Natl. Acad. Sci. U.S.A.">
        <title>Genomic and structural basis for evolution of tropane alkaloid biosynthesis.</title>
        <authorList>
            <person name="Wanga Y.-J."/>
            <person name="Taina T."/>
            <person name="Yua J.-Y."/>
            <person name="Lia J."/>
            <person name="Xua B."/>
            <person name="Chenc J."/>
            <person name="D'Auriad J.C."/>
            <person name="Huanga J.-P."/>
            <person name="Huanga S.-X."/>
        </authorList>
    </citation>
    <scope>NUCLEOTIDE SEQUENCE [LARGE SCALE GENOMIC DNA]</scope>
    <source>
        <strain evidence="2">cv. KIB-2019</strain>
    </source>
</reference>
<evidence type="ECO:0000313" key="2">
    <source>
        <dbReference type="Proteomes" id="UP001152561"/>
    </source>
</evidence>
<name>A0A9Q1QYS7_9SOLA</name>
<evidence type="ECO:0000313" key="1">
    <source>
        <dbReference type="EMBL" id="KAJ8533120.1"/>
    </source>
</evidence>
<sequence>MDWIRRKWALRPQARLLVSGRWQEKLWAKEGDSRIGIQVPTIPSHIRDIEPDTLFIEDDEEGATSAVERKCDYPMGDTQPDKPDLLFGVLENVYTADESMLMEQVLGFQDSLTKNDGEMANFEIALVMSQDKAKDHDENMSVLQSALQTTGNDKKTLEEKNVQAKQYLVGMKAEIILERNVHAWHNRR</sequence>
<organism evidence="1 2">
    <name type="scientific">Anisodus acutangulus</name>
    <dbReference type="NCBI Taxonomy" id="402998"/>
    <lineage>
        <taxon>Eukaryota</taxon>
        <taxon>Viridiplantae</taxon>
        <taxon>Streptophyta</taxon>
        <taxon>Embryophyta</taxon>
        <taxon>Tracheophyta</taxon>
        <taxon>Spermatophyta</taxon>
        <taxon>Magnoliopsida</taxon>
        <taxon>eudicotyledons</taxon>
        <taxon>Gunneridae</taxon>
        <taxon>Pentapetalae</taxon>
        <taxon>asterids</taxon>
        <taxon>lamiids</taxon>
        <taxon>Solanales</taxon>
        <taxon>Solanaceae</taxon>
        <taxon>Solanoideae</taxon>
        <taxon>Hyoscyameae</taxon>
        <taxon>Anisodus</taxon>
    </lineage>
</organism>
<accession>A0A9Q1QYS7</accession>
<gene>
    <name evidence="1" type="ORF">K7X08_016009</name>
</gene>
<proteinExistence type="predicted"/>
<dbReference type="Proteomes" id="UP001152561">
    <property type="component" value="Unassembled WGS sequence"/>
</dbReference>
<dbReference type="EMBL" id="JAJAGQ010000020">
    <property type="protein sequence ID" value="KAJ8533120.1"/>
    <property type="molecule type" value="Genomic_DNA"/>
</dbReference>
<dbReference type="AlphaFoldDB" id="A0A9Q1QYS7"/>
<keyword evidence="2" id="KW-1185">Reference proteome</keyword>